<sequence length="485" mass="58402">MIYKIKELCEIYNIEYNKEKFIEEFKNYLDNYKENTSLYINQDGYDKFKELYNSKLLNIFEFINSNNYILDLGNWFYDIWIPLFDKKDILITNNILDFLGFSNGGVLNGTGGEFRQQKKNYIKFLNKNNLEYKEIKYDNEIINQYEYIQNDIKNLEPRHLVQKTWILLNVENFKESIMLINTKCCKQIRKYYIILEKILYDYSKYITEYNFKQEKIVYNIKSIESKYIIENKNNEILKIKNESEKQLQQKQKEIELANKRSLRIKNYLNNVSFKDIKNEYIYIATTKQYAANNLFKIGSTTRICKRIKDYQTGRHPDDEYYYCVIKSCYNSKDLDKHINNILSMFLSKKNKELYCLHYNSLLDLVNFIIDNYDNSIEYVNNFIKNKLENVILLDPVIPEPIKINNISYTVGNNVENIDELKELLNEILTSFIIQNKFNISRQELLSSLNLNINKNTLWNEIKNILNWKNSKQIINYNNNKFMIAY</sequence>
<protein>
    <submittedName>
        <fullName evidence="4">MTG-like gene family protein</fullName>
    </submittedName>
</protein>
<dbReference type="EMBL" id="AP013055">
    <property type="protein sequence ID" value="BAO49372.1"/>
    <property type="molecule type" value="Genomic_DNA"/>
</dbReference>
<keyword evidence="1" id="KW-0175">Coiled coil</keyword>
<dbReference type="GeneID" id="18263681"/>
<evidence type="ECO:0000259" key="2">
    <source>
        <dbReference type="Pfam" id="PF10544"/>
    </source>
</evidence>
<evidence type="ECO:0000313" key="5">
    <source>
        <dbReference type="Proteomes" id="UP000174145"/>
    </source>
</evidence>
<proteinExistence type="predicted"/>
<reference evidence="4 5" key="1">
    <citation type="journal article" date="2014" name="Virology">
        <title>The complete genome sequence of the Alphaentomopoxvirus Anomala cuprea entomopoxvirus, including its terminal hairpin loop sequences, suggests a potentially unique mode of apoptosis inhibition and mode of DNA replication.</title>
        <authorList>
            <person name="Mitsuhashi W."/>
            <person name="Miyamoto K."/>
            <person name="Wada S."/>
        </authorList>
    </citation>
    <scope>NUCLEOTIDE SEQUENCE [LARGE SCALE GENOMIC DNA]</scope>
    <source>
        <strain evidence="4">CV6M</strain>
    </source>
</reference>
<name>W6JIL0_9POXV</name>
<dbReference type="InterPro" id="IPR018879">
    <property type="entry name" value="MSV199_dom"/>
</dbReference>
<dbReference type="Proteomes" id="UP000174145">
    <property type="component" value="Segment"/>
</dbReference>
<dbReference type="KEGG" id="vg:18263441"/>
<evidence type="ECO:0000256" key="1">
    <source>
        <dbReference type="SAM" id="Coils"/>
    </source>
</evidence>
<dbReference type="RefSeq" id="YP_009001725.1">
    <property type="nucleotide sequence ID" value="NC_023426.1"/>
</dbReference>
<dbReference type="EMBL" id="AP013055">
    <property type="protein sequence ID" value="BAO49612.1"/>
    <property type="molecule type" value="Genomic_DNA"/>
</dbReference>
<evidence type="ECO:0000259" key="3">
    <source>
        <dbReference type="Pfam" id="PF10553"/>
    </source>
</evidence>
<dbReference type="RefSeq" id="YP_009001485.1">
    <property type="nucleotide sequence ID" value="NC_023426.1"/>
</dbReference>
<feature type="coiled-coil region" evidence="1">
    <location>
        <begin position="229"/>
        <end position="260"/>
    </location>
</feature>
<feature type="domain" description="Bacteriophage T5 Orf172 DNA-binding" evidence="2">
    <location>
        <begin position="279"/>
        <end position="368"/>
    </location>
</feature>
<dbReference type="Pfam" id="PF10553">
    <property type="entry name" value="MSV199"/>
    <property type="match status" value="1"/>
</dbReference>
<dbReference type="Pfam" id="PF10544">
    <property type="entry name" value="T5orf172"/>
    <property type="match status" value="1"/>
</dbReference>
<organism evidence="4 5">
    <name type="scientific">Alphaentomopoxvirus acuprea</name>
    <dbReference type="NCBI Taxonomy" id="62099"/>
    <lineage>
        <taxon>Viruses</taxon>
        <taxon>Varidnaviria</taxon>
        <taxon>Bamfordvirae</taxon>
        <taxon>Nucleocytoviricota</taxon>
        <taxon>Pokkesviricetes</taxon>
        <taxon>Chitovirales</taxon>
        <taxon>Poxviridae</taxon>
        <taxon>Entomopoxvirinae</taxon>
        <taxon>Alphaentomopoxvirus</taxon>
    </lineage>
</organism>
<dbReference type="OrthoDB" id="5801at10239"/>
<keyword evidence="5" id="KW-1185">Reference proteome</keyword>
<feature type="domain" description="MSV199" evidence="3">
    <location>
        <begin position="57"/>
        <end position="199"/>
    </location>
</feature>
<dbReference type="InterPro" id="IPR018306">
    <property type="entry name" value="Phage_T5_Orf172_DNA-bd"/>
</dbReference>
<evidence type="ECO:0000313" key="4">
    <source>
        <dbReference type="EMBL" id="BAO49372.1"/>
    </source>
</evidence>
<dbReference type="GeneID" id="18263441"/>
<accession>W6JIL0</accession>
<dbReference type="KEGG" id="vg:18263681"/>